<reference evidence="3 4" key="1">
    <citation type="submission" date="2019-10" db="EMBL/GenBank/DDBJ databases">
        <title>Rudanella paleaurantiibacter sp. nov., isolated from sludge.</title>
        <authorList>
            <person name="Xu S.Q."/>
        </authorList>
    </citation>
    <scope>NUCLEOTIDE SEQUENCE [LARGE SCALE GENOMIC DNA]</scope>
    <source>
        <strain evidence="3 4">HX-22-17</strain>
    </source>
</reference>
<keyword evidence="4" id="KW-1185">Reference proteome</keyword>
<comment type="function">
    <text evidence="2">Functions as a ribosomal silencing factor. Interacts with ribosomal protein uL14 (rplN), blocking formation of intersubunit bridge B8. Prevents association of the 30S and 50S ribosomal subunits and the formation of functional ribosomes, thus repressing translation.</text>
</comment>
<sequence length="144" mass="16354">MIINNSTAVERVRANSDQVSSEELRDLIVKGMQEKKAVDIAVMDLREVKNAICDYFVICSGNSDTQIDAIANSIDEEVHKATGQNPWHQEGKMNKEWILLDYVDVVAHVFKKDRRAFYDLEQLWGDADVQYLDEANPDEAPIAI</sequence>
<comment type="similarity">
    <text evidence="1 2">Belongs to the Iojap/RsfS family.</text>
</comment>
<dbReference type="PANTHER" id="PTHR21043:SF0">
    <property type="entry name" value="MITOCHONDRIAL ASSEMBLY OF RIBOSOMAL LARGE SUBUNIT PROTEIN 1"/>
    <property type="match status" value="1"/>
</dbReference>
<dbReference type="GO" id="GO:0090071">
    <property type="term" value="P:negative regulation of ribosome biogenesis"/>
    <property type="evidence" value="ECO:0007669"/>
    <property type="project" value="UniProtKB-UniRule"/>
</dbReference>
<dbReference type="InterPro" id="IPR043519">
    <property type="entry name" value="NT_sf"/>
</dbReference>
<dbReference type="NCBIfam" id="TIGR00090">
    <property type="entry name" value="rsfS_iojap_ybeB"/>
    <property type="match status" value="1"/>
</dbReference>
<dbReference type="PANTHER" id="PTHR21043">
    <property type="entry name" value="IOJAP SUPERFAMILY ORTHOLOG"/>
    <property type="match status" value="1"/>
</dbReference>
<comment type="caution">
    <text evidence="3">The sequence shown here is derived from an EMBL/GenBank/DDBJ whole genome shotgun (WGS) entry which is preliminary data.</text>
</comment>
<dbReference type="GO" id="GO:0042256">
    <property type="term" value="P:cytosolic ribosome assembly"/>
    <property type="evidence" value="ECO:0007669"/>
    <property type="project" value="UniProtKB-UniRule"/>
</dbReference>
<dbReference type="GO" id="GO:0043023">
    <property type="term" value="F:ribosomal large subunit binding"/>
    <property type="evidence" value="ECO:0007669"/>
    <property type="project" value="TreeGrafter"/>
</dbReference>
<evidence type="ECO:0000256" key="1">
    <source>
        <dbReference type="ARBA" id="ARBA00010574"/>
    </source>
</evidence>
<dbReference type="Proteomes" id="UP000488299">
    <property type="component" value="Unassembled WGS sequence"/>
</dbReference>
<dbReference type="RefSeq" id="WP_152123037.1">
    <property type="nucleotide sequence ID" value="NZ_WELI01000001.1"/>
</dbReference>
<protein>
    <recommendedName>
        <fullName evidence="2">Ribosomal silencing factor RsfS</fullName>
    </recommendedName>
</protein>
<name>A0A7J5U5S7_9BACT</name>
<dbReference type="HAMAP" id="MF_01477">
    <property type="entry name" value="Iojap_RsfS"/>
    <property type="match status" value="1"/>
</dbReference>
<dbReference type="AlphaFoldDB" id="A0A7J5U5S7"/>
<keyword evidence="2" id="KW-0678">Repressor</keyword>
<keyword evidence="2" id="KW-0810">Translation regulation</keyword>
<proteinExistence type="inferred from homology"/>
<evidence type="ECO:0000256" key="2">
    <source>
        <dbReference type="HAMAP-Rule" id="MF_01477"/>
    </source>
</evidence>
<accession>A0A7J5U5S7</accession>
<keyword evidence="2" id="KW-0963">Cytoplasm</keyword>
<comment type="subcellular location">
    <subcellularLocation>
        <location evidence="2">Cytoplasm</location>
    </subcellularLocation>
</comment>
<dbReference type="Gene3D" id="3.30.460.10">
    <property type="entry name" value="Beta Polymerase, domain 2"/>
    <property type="match status" value="1"/>
</dbReference>
<dbReference type="EMBL" id="WELI01000001">
    <property type="protein sequence ID" value="KAB7733199.1"/>
    <property type="molecule type" value="Genomic_DNA"/>
</dbReference>
<dbReference type="Pfam" id="PF02410">
    <property type="entry name" value="RsfS"/>
    <property type="match status" value="1"/>
</dbReference>
<dbReference type="InterPro" id="IPR004394">
    <property type="entry name" value="Iojap/RsfS/C7orf30"/>
</dbReference>
<gene>
    <name evidence="2 3" type="primary">rsfS</name>
    <name evidence="3" type="ORF">F5984_04515</name>
</gene>
<dbReference type="GO" id="GO:0005737">
    <property type="term" value="C:cytoplasm"/>
    <property type="evidence" value="ECO:0007669"/>
    <property type="project" value="UniProtKB-SubCell"/>
</dbReference>
<evidence type="ECO:0000313" key="3">
    <source>
        <dbReference type="EMBL" id="KAB7733199.1"/>
    </source>
</evidence>
<comment type="subunit">
    <text evidence="2">Interacts with ribosomal protein uL14 (rplN).</text>
</comment>
<organism evidence="3 4">
    <name type="scientific">Rudanella paleaurantiibacter</name>
    <dbReference type="NCBI Taxonomy" id="2614655"/>
    <lineage>
        <taxon>Bacteria</taxon>
        <taxon>Pseudomonadati</taxon>
        <taxon>Bacteroidota</taxon>
        <taxon>Cytophagia</taxon>
        <taxon>Cytophagales</taxon>
        <taxon>Cytophagaceae</taxon>
        <taxon>Rudanella</taxon>
    </lineage>
</organism>
<dbReference type="SUPFAM" id="SSF81301">
    <property type="entry name" value="Nucleotidyltransferase"/>
    <property type="match status" value="1"/>
</dbReference>
<evidence type="ECO:0000313" key="4">
    <source>
        <dbReference type="Proteomes" id="UP000488299"/>
    </source>
</evidence>
<dbReference type="GO" id="GO:0017148">
    <property type="term" value="P:negative regulation of translation"/>
    <property type="evidence" value="ECO:0007669"/>
    <property type="project" value="UniProtKB-UniRule"/>
</dbReference>